<accession>A0A813PUN2</accession>
<reference evidence="2" key="1">
    <citation type="submission" date="2021-02" db="EMBL/GenBank/DDBJ databases">
        <authorList>
            <person name="Nowell W R."/>
        </authorList>
    </citation>
    <scope>NUCLEOTIDE SEQUENCE</scope>
</reference>
<dbReference type="EMBL" id="CAJOBC010000125">
    <property type="protein sequence ID" value="CAF3541290.1"/>
    <property type="molecule type" value="Genomic_DNA"/>
</dbReference>
<evidence type="ECO:0008006" key="7">
    <source>
        <dbReference type="Google" id="ProtNLM"/>
    </source>
</evidence>
<evidence type="ECO:0000313" key="4">
    <source>
        <dbReference type="EMBL" id="CAF3541290.1"/>
    </source>
</evidence>
<dbReference type="EMBL" id="CAJNOK010001029">
    <property type="protein sequence ID" value="CAF0789301.1"/>
    <property type="molecule type" value="Genomic_DNA"/>
</dbReference>
<protein>
    <recommendedName>
        <fullName evidence="7">Ubiquitin-like domain-containing protein</fullName>
    </recommendedName>
</protein>
<sequence length="356" mass="39695">MASFNHNPNASENVPNPKYLKLQVQYGSDHHELLLSRKDDIKIGHVQDEIERITKVPKCHQTIVYKGQRLDHTPDARLDDLYIFNNSKLQLAGTQTQFHDKYCCPDHLHGTHSVDDTHATQGISQKQRPSTAAASATSTTTTTETTEVRPLTTSSTQINVRPLTSQNNNNNVLTSVRSSTQSSTNKNRPSTQSRNNNSITTAVIPYHDDSTTIVTHTHMEKQQPIISGPAALVQTTDHHSESGETQYYQPQRTIPETSYLSAYAPTAQSMYHSPHAVSTVPSLTVEKTTTSNSSTTYPTFSSHIGQALEKTMTTTYDHPSFIPDANKKYEYFTVPYNTDPASLLQQIPHNSTNHQH</sequence>
<gene>
    <name evidence="2" type="ORF">GPM918_LOCUS1355</name>
    <name evidence="3" type="ORF">OVA965_LOCUS4047</name>
    <name evidence="4" type="ORF">SRO942_LOCUS1355</name>
    <name evidence="5" type="ORF">TMI583_LOCUS4045</name>
</gene>
<feature type="compositionally biased region" description="Polar residues" evidence="1">
    <location>
        <begin position="151"/>
        <end position="200"/>
    </location>
</feature>
<dbReference type="EMBL" id="CAJNOQ010000125">
    <property type="protein sequence ID" value="CAF0760468.1"/>
    <property type="molecule type" value="Genomic_DNA"/>
</dbReference>
<dbReference type="InterPro" id="IPR029071">
    <property type="entry name" value="Ubiquitin-like_domsf"/>
</dbReference>
<dbReference type="SUPFAM" id="SSF54236">
    <property type="entry name" value="Ubiquitin-like"/>
    <property type="match status" value="1"/>
</dbReference>
<evidence type="ECO:0000313" key="6">
    <source>
        <dbReference type="Proteomes" id="UP000663829"/>
    </source>
</evidence>
<evidence type="ECO:0000313" key="5">
    <source>
        <dbReference type="EMBL" id="CAF3571750.1"/>
    </source>
</evidence>
<proteinExistence type="predicted"/>
<dbReference type="Proteomes" id="UP000663829">
    <property type="component" value="Unassembled WGS sequence"/>
</dbReference>
<dbReference type="EMBL" id="CAJOBA010001029">
    <property type="protein sequence ID" value="CAF3571750.1"/>
    <property type="molecule type" value="Genomic_DNA"/>
</dbReference>
<dbReference type="Proteomes" id="UP000677228">
    <property type="component" value="Unassembled WGS sequence"/>
</dbReference>
<feature type="compositionally biased region" description="Low complexity" evidence="1">
    <location>
        <begin position="130"/>
        <end position="145"/>
    </location>
</feature>
<comment type="caution">
    <text evidence="2">The sequence shown here is derived from an EMBL/GenBank/DDBJ whole genome shotgun (WGS) entry which is preliminary data.</text>
</comment>
<dbReference type="OrthoDB" id="9981601at2759"/>
<feature type="compositionally biased region" description="Polar residues" evidence="1">
    <location>
        <begin position="119"/>
        <end position="129"/>
    </location>
</feature>
<dbReference type="Proteomes" id="UP000681722">
    <property type="component" value="Unassembled WGS sequence"/>
</dbReference>
<evidence type="ECO:0000313" key="2">
    <source>
        <dbReference type="EMBL" id="CAF0760468.1"/>
    </source>
</evidence>
<dbReference type="Proteomes" id="UP000682733">
    <property type="component" value="Unassembled WGS sequence"/>
</dbReference>
<name>A0A813PUN2_9BILA</name>
<evidence type="ECO:0000313" key="3">
    <source>
        <dbReference type="EMBL" id="CAF0789301.1"/>
    </source>
</evidence>
<dbReference type="Gene3D" id="3.10.20.90">
    <property type="entry name" value="Phosphatidylinositol 3-kinase Catalytic Subunit, Chain A, domain 1"/>
    <property type="match status" value="1"/>
</dbReference>
<organism evidence="2 6">
    <name type="scientific">Didymodactylos carnosus</name>
    <dbReference type="NCBI Taxonomy" id="1234261"/>
    <lineage>
        <taxon>Eukaryota</taxon>
        <taxon>Metazoa</taxon>
        <taxon>Spiralia</taxon>
        <taxon>Gnathifera</taxon>
        <taxon>Rotifera</taxon>
        <taxon>Eurotatoria</taxon>
        <taxon>Bdelloidea</taxon>
        <taxon>Philodinida</taxon>
        <taxon>Philodinidae</taxon>
        <taxon>Didymodactylos</taxon>
    </lineage>
</organism>
<keyword evidence="6" id="KW-1185">Reference proteome</keyword>
<evidence type="ECO:0000256" key="1">
    <source>
        <dbReference type="SAM" id="MobiDB-lite"/>
    </source>
</evidence>
<feature type="region of interest" description="Disordered" evidence="1">
    <location>
        <begin position="114"/>
        <end position="200"/>
    </location>
</feature>
<dbReference type="AlphaFoldDB" id="A0A813PUN2"/>